<protein>
    <submittedName>
        <fullName evidence="1">Uncharacterized protein</fullName>
    </submittedName>
</protein>
<comment type="caution">
    <text evidence="1">The sequence shown here is derived from an EMBL/GenBank/DDBJ whole genome shotgun (WGS) entry which is preliminary data.</text>
</comment>
<dbReference type="AlphaFoldDB" id="A0A645JNF9"/>
<accession>A0A645JNF9</accession>
<organism evidence="1">
    <name type="scientific">bioreactor metagenome</name>
    <dbReference type="NCBI Taxonomy" id="1076179"/>
    <lineage>
        <taxon>unclassified sequences</taxon>
        <taxon>metagenomes</taxon>
        <taxon>ecological metagenomes</taxon>
    </lineage>
</organism>
<sequence length="72" mass="8449">MLCKEVEDAIIDGKFKLYTMENVDDALQVLIDYKDINLEKILKVIEKECKKYIDKPKATKVTEKKIKDEKTI</sequence>
<gene>
    <name evidence="1" type="ORF">SDC9_212974</name>
</gene>
<name>A0A645JNF9_9ZZZZ</name>
<proteinExistence type="predicted"/>
<evidence type="ECO:0000313" key="1">
    <source>
        <dbReference type="EMBL" id="MPN65195.1"/>
    </source>
</evidence>
<reference evidence="1" key="1">
    <citation type="submission" date="2019-08" db="EMBL/GenBank/DDBJ databases">
        <authorList>
            <person name="Kucharzyk K."/>
            <person name="Murdoch R.W."/>
            <person name="Higgins S."/>
            <person name="Loffler F."/>
        </authorList>
    </citation>
    <scope>NUCLEOTIDE SEQUENCE</scope>
</reference>
<dbReference type="EMBL" id="VSSQ01147182">
    <property type="protein sequence ID" value="MPN65195.1"/>
    <property type="molecule type" value="Genomic_DNA"/>
</dbReference>